<dbReference type="PANTHER" id="PTHR13132:SF29">
    <property type="entry name" value="ALPHA-(1,6)-FUCOSYLTRANSFERASE"/>
    <property type="match status" value="1"/>
</dbReference>
<dbReference type="EMBL" id="CM018037">
    <property type="protein sequence ID" value="KAA8538996.1"/>
    <property type="molecule type" value="Genomic_DNA"/>
</dbReference>
<dbReference type="Pfam" id="PF14223">
    <property type="entry name" value="Retrotran_gag_2"/>
    <property type="match status" value="1"/>
</dbReference>
<feature type="transmembrane region" description="Helical" evidence="3">
    <location>
        <begin position="51"/>
        <end position="74"/>
    </location>
</feature>
<evidence type="ECO:0000256" key="2">
    <source>
        <dbReference type="SAM" id="MobiDB-lite"/>
    </source>
</evidence>
<keyword evidence="3" id="KW-0812">Transmembrane</keyword>
<keyword evidence="1" id="KW-0862">Zinc</keyword>
<name>A0A5J5B9E5_9ASTE</name>
<dbReference type="GO" id="GO:0006487">
    <property type="term" value="P:protein N-linked glycosylation"/>
    <property type="evidence" value="ECO:0007669"/>
    <property type="project" value="TreeGrafter"/>
</dbReference>
<protein>
    <recommendedName>
        <fullName evidence="4">CCHC-type domain-containing protein</fullName>
    </recommendedName>
</protein>
<dbReference type="AlphaFoldDB" id="A0A5J5B9E5"/>
<dbReference type="FunFam" id="3.40.50.11350:FF:000008">
    <property type="entry name" value="Alpha-(1,6)-fucosyltransferase"/>
    <property type="match status" value="1"/>
</dbReference>
<reference evidence="5 6" key="1">
    <citation type="submission" date="2019-09" db="EMBL/GenBank/DDBJ databases">
        <title>A chromosome-level genome assembly of the Chinese tupelo Nyssa sinensis.</title>
        <authorList>
            <person name="Yang X."/>
            <person name="Kang M."/>
            <person name="Yang Y."/>
            <person name="Xiong H."/>
            <person name="Wang M."/>
            <person name="Zhang Z."/>
            <person name="Wang Z."/>
            <person name="Wu H."/>
            <person name="Ma T."/>
            <person name="Liu J."/>
            <person name="Xi Z."/>
        </authorList>
    </citation>
    <scope>NUCLEOTIDE SEQUENCE [LARGE SCALE GENOMIC DNA]</scope>
    <source>
        <strain evidence="5">J267</strain>
        <tissue evidence="5">Leaf</tissue>
    </source>
</reference>
<dbReference type="GO" id="GO:0046921">
    <property type="term" value="F:alpha-(1-&gt;6)-fucosyltransferase activity"/>
    <property type="evidence" value="ECO:0007669"/>
    <property type="project" value="TreeGrafter"/>
</dbReference>
<keyword evidence="3" id="KW-0472">Membrane</keyword>
<keyword evidence="3" id="KW-1133">Transmembrane helix</keyword>
<dbReference type="GO" id="GO:0008270">
    <property type="term" value="F:zinc ion binding"/>
    <property type="evidence" value="ECO:0007669"/>
    <property type="project" value="UniProtKB-KW"/>
</dbReference>
<dbReference type="InterPro" id="IPR001878">
    <property type="entry name" value="Znf_CCHC"/>
</dbReference>
<evidence type="ECO:0000313" key="6">
    <source>
        <dbReference type="Proteomes" id="UP000325577"/>
    </source>
</evidence>
<evidence type="ECO:0000256" key="1">
    <source>
        <dbReference type="PROSITE-ProRule" id="PRU00047"/>
    </source>
</evidence>
<dbReference type="PROSITE" id="PS50158">
    <property type="entry name" value="ZF_CCHC"/>
    <property type="match status" value="1"/>
</dbReference>
<evidence type="ECO:0000259" key="4">
    <source>
        <dbReference type="PROSITE" id="PS50158"/>
    </source>
</evidence>
<dbReference type="Gene3D" id="3.40.50.11350">
    <property type="match status" value="1"/>
</dbReference>
<evidence type="ECO:0000256" key="3">
    <source>
        <dbReference type="SAM" id="Phobius"/>
    </source>
</evidence>
<dbReference type="InterPro" id="IPR036875">
    <property type="entry name" value="Znf_CCHC_sf"/>
</dbReference>
<gene>
    <name evidence="5" type="ORF">F0562_025688</name>
</gene>
<feature type="compositionally biased region" description="Polar residues" evidence="2">
    <location>
        <begin position="876"/>
        <end position="916"/>
    </location>
</feature>
<feature type="region of interest" description="Disordered" evidence="2">
    <location>
        <begin position="862"/>
        <end position="920"/>
    </location>
</feature>
<proteinExistence type="predicted"/>
<keyword evidence="1" id="KW-0863">Zinc-finger</keyword>
<accession>A0A5J5B9E5</accession>
<feature type="compositionally biased region" description="Low complexity" evidence="2">
    <location>
        <begin position="951"/>
        <end position="964"/>
    </location>
</feature>
<feature type="domain" description="CCHC-type" evidence="4">
    <location>
        <begin position="927"/>
        <end position="942"/>
    </location>
</feature>
<dbReference type="Proteomes" id="UP000325577">
    <property type="component" value="Linkage Group LG14"/>
</dbReference>
<evidence type="ECO:0000313" key="5">
    <source>
        <dbReference type="EMBL" id="KAA8538996.1"/>
    </source>
</evidence>
<keyword evidence="6" id="KW-1185">Reference proteome</keyword>
<dbReference type="SUPFAM" id="SSF57756">
    <property type="entry name" value="Retrovirus zinc finger-like domains"/>
    <property type="match status" value="1"/>
</dbReference>
<dbReference type="PANTHER" id="PTHR13132">
    <property type="entry name" value="ALPHA- 1,6 -FUCOSYLTRANSFERASE"/>
    <property type="match status" value="1"/>
</dbReference>
<dbReference type="GO" id="GO:0003676">
    <property type="term" value="F:nucleic acid binding"/>
    <property type="evidence" value="ECO:0007669"/>
    <property type="project" value="InterPro"/>
</dbReference>
<dbReference type="OrthoDB" id="2014825at2759"/>
<sequence length="981" mass="110942">MKWLFETEKDYESVLSSLTTWGVSSFQKRALNEKSLERVVSQKALQMGSSFPCQICVVGFLCGVCLTSLFLAAFTSFGTFGFGGTSFGTLSAGISTWNSSTETITDEPKGVCMEAELPSCHFPSPLDMVTSGECNFKPKQIERRSDGQKNIKSIVDDRVSLLYSAWSALLNDSINGERKFLQSFGLSRSNVPKAPHLDSCKLSAQLNERLDNRVENESFPPWTIWKGLLDIFPFSATNEQWRYYRHEAISEGAYPPWITGSDEENYPFTRKVQRDLWIHQHPKNCSDSSVRFLVADWERLPGLGIGAQLAGMCGLLAIAINEKRVLVMNYYNRADHDGCKGSSSSSWSCYFFPETSQECRDHAFELMMRKEAWEQGIITGKDNYTSKKIWAGWTPRVWGRPWSYLQPTTEINGSLLSYHRKMDQRWWRAQAVRYLMRFQTEYTCRLLNVARHAAFGWEAAKMVLATPDEEWPEDVTRTPKSDIEEFVWSNHKPWIPRPLLSLHVRMGDKAIEMKVVEFEEYMGLAERFRKRFPHLNRIWLSTEMQEVIDKSRSYPHWEFYHTNVTRQVGNTAMAAYEASLGRETSTNYPLVNFLMATEADFFVGALGSTWCYLIDGMRNTGGKVMAGYLSVNKDSTPTLLDTNEFQLLTINTAAQAPLKLTSSNYLSWKIQFETLFIGYDLFGYIDGSKPCPPKTLTTNNVTTPNPAYSLWVRQDQLILNALIGSLSPTIVSFIARANASREAWTVLANTYAKPSRGRIKQIKNLLKNPTKGTMSVTDFLHSVKARADELAILGAPMEEEDLTEKILDGLGDDYKEPVRAVQARDTSITFDELHEKLLSFEASLSVNSKSEVHLLITANPTNRTNTIDTNWRPHKTNNNWRPNYSSPTNNTSWRPHPSSTSRPPMATNSGASTRNNRPPPHPYQGFCQICGIQGHTAKRCPSFQLVPVQPSPTSATPPNNSATPWQPRAHYAANATTNNPS</sequence>
<feature type="region of interest" description="Disordered" evidence="2">
    <location>
        <begin position="948"/>
        <end position="981"/>
    </location>
</feature>
<organism evidence="5 6">
    <name type="scientific">Nyssa sinensis</name>
    <dbReference type="NCBI Taxonomy" id="561372"/>
    <lineage>
        <taxon>Eukaryota</taxon>
        <taxon>Viridiplantae</taxon>
        <taxon>Streptophyta</taxon>
        <taxon>Embryophyta</taxon>
        <taxon>Tracheophyta</taxon>
        <taxon>Spermatophyta</taxon>
        <taxon>Magnoliopsida</taxon>
        <taxon>eudicotyledons</taxon>
        <taxon>Gunneridae</taxon>
        <taxon>Pentapetalae</taxon>
        <taxon>asterids</taxon>
        <taxon>Cornales</taxon>
        <taxon>Nyssaceae</taxon>
        <taxon>Nyssa</taxon>
    </lineage>
</organism>
<keyword evidence="1" id="KW-0479">Metal-binding</keyword>